<protein>
    <submittedName>
        <fullName evidence="1">Uncharacterized protein</fullName>
    </submittedName>
</protein>
<dbReference type="RefSeq" id="WP_251806929.1">
    <property type="nucleotide sequence ID" value="NZ_CP166679.1"/>
</dbReference>
<keyword evidence="2" id="KW-1185">Reference proteome</keyword>
<reference evidence="2" key="1">
    <citation type="journal article" date="2019" name="Int. J. Syst. Evol. Microbiol.">
        <title>The Global Catalogue of Microorganisms (GCM) 10K type strain sequencing project: providing services to taxonomists for standard genome sequencing and annotation.</title>
        <authorList>
            <consortium name="The Broad Institute Genomics Platform"/>
            <consortium name="The Broad Institute Genome Sequencing Center for Infectious Disease"/>
            <person name="Wu L."/>
            <person name="Ma J."/>
        </authorList>
    </citation>
    <scope>NUCLEOTIDE SEQUENCE [LARGE SCALE GENOMIC DNA]</scope>
    <source>
        <strain evidence="2">KCTC 52924</strain>
    </source>
</reference>
<organism evidence="1 2">
    <name type="scientific">Arenibacter antarcticus</name>
    <dbReference type="NCBI Taxonomy" id="2040469"/>
    <lineage>
        <taxon>Bacteria</taxon>
        <taxon>Pseudomonadati</taxon>
        <taxon>Bacteroidota</taxon>
        <taxon>Flavobacteriia</taxon>
        <taxon>Flavobacteriales</taxon>
        <taxon>Flavobacteriaceae</taxon>
        <taxon>Arenibacter</taxon>
    </lineage>
</organism>
<evidence type="ECO:0000313" key="1">
    <source>
        <dbReference type="EMBL" id="MFD2788668.1"/>
    </source>
</evidence>
<dbReference type="EMBL" id="JBHUOK010000004">
    <property type="protein sequence ID" value="MFD2788668.1"/>
    <property type="molecule type" value="Genomic_DNA"/>
</dbReference>
<dbReference type="Proteomes" id="UP001597532">
    <property type="component" value="Unassembled WGS sequence"/>
</dbReference>
<gene>
    <name evidence="1" type="ORF">ACFS1K_02720</name>
</gene>
<proteinExistence type="predicted"/>
<accession>A0ABW5VAG9</accession>
<name>A0ABW5VAG9_9FLAO</name>
<evidence type="ECO:0000313" key="2">
    <source>
        <dbReference type="Proteomes" id="UP001597532"/>
    </source>
</evidence>
<comment type="caution">
    <text evidence="1">The sequence shown here is derived from an EMBL/GenBank/DDBJ whole genome shotgun (WGS) entry which is preliminary data.</text>
</comment>
<sequence length="125" mass="14417">MENSRLKSTVFLEIKSLISESCSKNRLSRKSQNLHESIIKNHYNAVDASIDYNRNRVIMEIVMDDSYYNPQTINLSLPLLRTNMFFDNLEELLNSCLDTDNSNIAFYAQLLKTYGNKDSKLALVS</sequence>